<evidence type="ECO:0000256" key="1">
    <source>
        <dbReference type="ARBA" id="ARBA00006484"/>
    </source>
</evidence>
<dbReference type="EMBL" id="UINC01004265">
    <property type="protein sequence ID" value="SVA13061.1"/>
    <property type="molecule type" value="Genomic_DNA"/>
</dbReference>
<reference evidence="3" key="1">
    <citation type="submission" date="2018-05" db="EMBL/GenBank/DDBJ databases">
        <authorList>
            <person name="Lanie J.A."/>
            <person name="Ng W.-L."/>
            <person name="Kazmierczak K.M."/>
            <person name="Andrzejewski T.M."/>
            <person name="Davidsen T.M."/>
            <person name="Wayne K.J."/>
            <person name="Tettelin H."/>
            <person name="Glass J.I."/>
            <person name="Rusch D."/>
            <person name="Podicherti R."/>
            <person name="Tsui H.-C.T."/>
            <person name="Winkler M.E."/>
        </authorList>
    </citation>
    <scope>NUCLEOTIDE SEQUENCE</scope>
</reference>
<dbReference type="Gene3D" id="3.40.50.720">
    <property type="entry name" value="NAD(P)-binding Rossmann-like Domain"/>
    <property type="match status" value="1"/>
</dbReference>
<proteinExistence type="inferred from homology"/>
<gene>
    <name evidence="3" type="ORF">METZ01_LOCUS65915</name>
</gene>
<dbReference type="GO" id="GO:0048038">
    <property type="term" value="F:quinone binding"/>
    <property type="evidence" value="ECO:0007669"/>
    <property type="project" value="TreeGrafter"/>
</dbReference>
<sequence length="100" mass="11171">MDDKKVALVTGAGRGLGEAVARDLLSKDMCVVIADIHKIDISKYNNNSELNVSKNIMSHQVDVSNRVEVKEMFDSALKKFKQIDYLINFAGINRDAPFIE</sequence>
<name>A0A381TC19_9ZZZZ</name>
<dbReference type="PANTHER" id="PTHR42760:SF133">
    <property type="entry name" value="3-OXOACYL-[ACYL-CARRIER-PROTEIN] REDUCTASE"/>
    <property type="match status" value="1"/>
</dbReference>
<dbReference type="PANTHER" id="PTHR42760">
    <property type="entry name" value="SHORT-CHAIN DEHYDROGENASES/REDUCTASES FAMILY MEMBER"/>
    <property type="match status" value="1"/>
</dbReference>
<dbReference type="GO" id="GO:0016616">
    <property type="term" value="F:oxidoreductase activity, acting on the CH-OH group of donors, NAD or NADP as acceptor"/>
    <property type="evidence" value="ECO:0007669"/>
    <property type="project" value="TreeGrafter"/>
</dbReference>
<dbReference type="CDD" id="cd05233">
    <property type="entry name" value="SDR_c"/>
    <property type="match status" value="1"/>
</dbReference>
<dbReference type="SUPFAM" id="SSF51735">
    <property type="entry name" value="NAD(P)-binding Rossmann-fold domains"/>
    <property type="match status" value="1"/>
</dbReference>
<dbReference type="GO" id="GO:0006633">
    <property type="term" value="P:fatty acid biosynthetic process"/>
    <property type="evidence" value="ECO:0007669"/>
    <property type="project" value="TreeGrafter"/>
</dbReference>
<dbReference type="InterPro" id="IPR002347">
    <property type="entry name" value="SDR_fam"/>
</dbReference>
<protein>
    <submittedName>
        <fullName evidence="3">Uncharacterized protein</fullName>
    </submittedName>
</protein>
<evidence type="ECO:0000313" key="3">
    <source>
        <dbReference type="EMBL" id="SVA13061.1"/>
    </source>
</evidence>
<organism evidence="3">
    <name type="scientific">marine metagenome</name>
    <dbReference type="NCBI Taxonomy" id="408172"/>
    <lineage>
        <taxon>unclassified sequences</taxon>
        <taxon>metagenomes</taxon>
        <taxon>ecological metagenomes</taxon>
    </lineage>
</organism>
<dbReference type="AlphaFoldDB" id="A0A381TC19"/>
<comment type="similarity">
    <text evidence="1">Belongs to the short-chain dehydrogenases/reductases (SDR) family.</text>
</comment>
<dbReference type="PRINTS" id="PR00081">
    <property type="entry name" value="GDHRDH"/>
</dbReference>
<dbReference type="Pfam" id="PF00106">
    <property type="entry name" value="adh_short"/>
    <property type="match status" value="1"/>
</dbReference>
<evidence type="ECO:0000256" key="2">
    <source>
        <dbReference type="ARBA" id="ARBA00023002"/>
    </source>
</evidence>
<accession>A0A381TC19</accession>
<feature type="non-terminal residue" evidence="3">
    <location>
        <position position="100"/>
    </location>
</feature>
<keyword evidence="2" id="KW-0560">Oxidoreductase</keyword>
<dbReference type="InterPro" id="IPR036291">
    <property type="entry name" value="NAD(P)-bd_dom_sf"/>
</dbReference>